<dbReference type="AlphaFoldDB" id="A0A2D4PAF4"/>
<dbReference type="EMBL" id="IACN01058137">
    <property type="protein sequence ID" value="LAB54239.1"/>
    <property type="molecule type" value="Transcribed_RNA"/>
</dbReference>
<sequence>MGVTSVAGHASADIAAWGAGDGTRAVAGPSGTPLSGSVDFVSLAGLLSPRILASGTILESGVVSADMAPSTPRRCRSWSTCRRHSRPSAYTNPIRLGPCDFLY</sequence>
<organism evidence="1">
    <name type="scientific">Micrurus surinamensis</name>
    <name type="common">Surinam coral snake</name>
    <dbReference type="NCBI Taxonomy" id="129470"/>
    <lineage>
        <taxon>Eukaryota</taxon>
        <taxon>Metazoa</taxon>
        <taxon>Chordata</taxon>
        <taxon>Craniata</taxon>
        <taxon>Vertebrata</taxon>
        <taxon>Euteleostomi</taxon>
        <taxon>Lepidosauria</taxon>
        <taxon>Squamata</taxon>
        <taxon>Bifurcata</taxon>
        <taxon>Unidentata</taxon>
        <taxon>Episquamata</taxon>
        <taxon>Toxicofera</taxon>
        <taxon>Serpentes</taxon>
        <taxon>Colubroidea</taxon>
        <taxon>Elapidae</taxon>
        <taxon>Elapinae</taxon>
        <taxon>Micrurus</taxon>
    </lineage>
</organism>
<name>A0A2D4PAF4_MICSU</name>
<reference evidence="1" key="1">
    <citation type="submission" date="2017-07" db="EMBL/GenBank/DDBJ databases">
        <authorList>
            <person name="Mikheyev A."/>
            <person name="Grau M."/>
        </authorList>
    </citation>
    <scope>NUCLEOTIDE SEQUENCE</scope>
    <source>
        <tissue evidence="1">Venom_gland</tissue>
    </source>
</reference>
<proteinExistence type="predicted"/>
<accession>A0A2D4PAF4</accession>
<evidence type="ECO:0000313" key="1">
    <source>
        <dbReference type="EMBL" id="LAB54239.1"/>
    </source>
</evidence>
<protein>
    <submittedName>
        <fullName evidence="1">Uncharacterized protein</fullName>
    </submittedName>
</protein>
<reference evidence="1" key="2">
    <citation type="submission" date="2017-11" db="EMBL/GenBank/DDBJ databases">
        <title>Coralsnake Venomics: Analyses of Venom Gland Transcriptomes and Proteomes of Six Brazilian Taxa.</title>
        <authorList>
            <person name="Aird S.D."/>
            <person name="Jorge da Silva N."/>
            <person name="Qiu L."/>
            <person name="Villar-Briones A."/>
            <person name="Aparecida-Saddi V."/>
            <person name="Campos-Telles M.P."/>
            <person name="Grau M."/>
            <person name="Mikheyev A.S."/>
        </authorList>
    </citation>
    <scope>NUCLEOTIDE SEQUENCE</scope>
    <source>
        <tissue evidence="1">Venom_gland</tissue>
    </source>
</reference>